<sequence>MPYNSPSPSPFRRILKSPMSTTNTNPDVLLPPKPPIRRKYLKGDLVWLISWSSEDDQNFYGPYPVEEVIDDFHYLIDAPNKRPSERVYTEHCMRLYKPNYNLLPRPWPLPLQQWPARSIESKRIDPETGAAVYHITFVGLSDEHFALVEEDHPLITERLLKSFIPKLSLFDRITSSSSTSSGSDDYSMRSDDHLESPFSIPSSVASTSSSYARHYTPPTLDRENNVFLSMAPGF</sequence>
<gene>
    <name evidence="2" type="ORF">DFP72DRAFT_1062572</name>
</gene>
<dbReference type="EMBL" id="JACGCI010000011">
    <property type="protein sequence ID" value="KAF6760835.1"/>
    <property type="molecule type" value="Genomic_DNA"/>
</dbReference>
<dbReference type="Proteomes" id="UP000521943">
    <property type="component" value="Unassembled WGS sequence"/>
</dbReference>
<accession>A0A8H6MA90</accession>
<proteinExistence type="predicted"/>
<organism evidence="2 3">
    <name type="scientific">Ephemerocybe angulata</name>
    <dbReference type="NCBI Taxonomy" id="980116"/>
    <lineage>
        <taxon>Eukaryota</taxon>
        <taxon>Fungi</taxon>
        <taxon>Dikarya</taxon>
        <taxon>Basidiomycota</taxon>
        <taxon>Agaricomycotina</taxon>
        <taxon>Agaricomycetes</taxon>
        <taxon>Agaricomycetidae</taxon>
        <taxon>Agaricales</taxon>
        <taxon>Agaricineae</taxon>
        <taxon>Psathyrellaceae</taxon>
        <taxon>Ephemerocybe</taxon>
    </lineage>
</organism>
<feature type="region of interest" description="Disordered" evidence="1">
    <location>
        <begin position="1"/>
        <end position="31"/>
    </location>
</feature>
<feature type="region of interest" description="Disordered" evidence="1">
    <location>
        <begin position="174"/>
        <end position="194"/>
    </location>
</feature>
<dbReference type="AlphaFoldDB" id="A0A8H6MA90"/>
<evidence type="ECO:0000313" key="3">
    <source>
        <dbReference type="Proteomes" id="UP000521943"/>
    </source>
</evidence>
<name>A0A8H6MA90_9AGAR</name>
<keyword evidence="3" id="KW-1185">Reference proteome</keyword>
<reference evidence="2 3" key="1">
    <citation type="submission" date="2020-07" db="EMBL/GenBank/DDBJ databases">
        <title>Comparative genomics of pyrophilous fungi reveals a link between fire events and developmental genes.</title>
        <authorList>
            <consortium name="DOE Joint Genome Institute"/>
            <person name="Steindorff A.S."/>
            <person name="Carver A."/>
            <person name="Calhoun S."/>
            <person name="Stillman K."/>
            <person name="Liu H."/>
            <person name="Lipzen A."/>
            <person name="Pangilinan J."/>
            <person name="Labutti K."/>
            <person name="Bruns T.D."/>
            <person name="Grigoriev I.V."/>
        </authorList>
    </citation>
    <scope>NUCLEOTIDE SEQUENCE [LARGE SCALE GENOMIC DNA]</scope>
    <source>
        <strain evidence="2 3">CBS 144469</strain>
    </source>
</reference>
<comment type="caution">
    <text evidence="2">The sequence shown here is derived from an EMBL/GenBank/DDBJ whole genome shotgun (WGS) entry which is preliminary data.</text>
</comment>
<evidence type="ECO:0000313" key="2">
    <source>
        <dbReference type="EMBL" id="KAF6760835.1"/>
    </source>
</evidence>
<protein>
    <submittedName>
        <fullName evidence="2">Uncharacterized protein</fullName>
    </submittedName>
</protein>
<evidence type="ECO:0000256" key="1">
    <source>
        <dbReference type="SAM" id="MobiDB-lite"/>
    </source>
</evidence>
<feature type="compositionally biased region" description="Low complexity" evidence="1">
    <location>
        <begin position="175"/>
        <end position="185"/>
    </location>
</feature>